<reference evidence="1 2" key="1">
    <citation type="journal article" date="2014" name="Genome Biol. Evol.">
        <title>Acetic acid bacteria genomes reveal functional traits for adaptation to life in insect guts.</title>
        <authorList>
            <person name="Chouaia B."/>
            <person name="Gaiarsa S."/>
            <person name="Crotti E."/>
            <person name="Comandatore F."/>
            <person name="Degli Esposti M."/>
            <person name="Ricci I."/>
            <person name="Alma A."/>
            <person name="Favia G."/>
            <person name="Bandi C."/>
            <person name="Daffonchio D."/>
        </authorList>
    </citation>
    <scope>NUCLEOTIDE SEQUENCE [LARGE SCALE GENOMIC DNA]</scope>
    <source>
        <strain evidence="1 2">SF2.1</strain>
    </source>
</reference>
<evidence type="ECO:0000313" key="1">
    <source>
        <dbReference type="EMBL" id="CDG38495.1"/>
    </source>
</evidence>
<dbReference type="EMBL" id="CBLX010000003">
    <property type="protein sequence ID" value="CDG38495.1"/>
    <property type="molecule type" value="Genomic_DNA"/>
</dbReference>
<dbReference type="InterPro" id="IPR021488">
    <property type="entry name" value="DUF3142"/>
</dbReference>
<protein>
    <recommendedName>
        <fullName evidence="3">DUF3142 domain-containing protein</fullName>
    </recommendedName>
</protein>
<dbReference type="Pfam" id="PF11340">
    <property type="entry name" value="DUF3142"/>
    <property type="match status" value="1"/>
</dbReference>
<evidence type="ECO:0000313" key="2">
    <source>
        <dbReference type="Proteomes" id="UP000027583"/>
    </source>
</evidence>
<comment type="caution">
    <text evidence="1">The sequence shown here is derived from an EMBL/GenBank/DDBJ whole genome shotgun (WGS) entry which is preliminary data.</text>
</comment>
<sequence>MHRWRAALAGAFVLLAALICLAGVSAMRFFGPASVQLPSDAYIWQRQWRDELIRSIAQAAPSIQTWHILAAEFDQTGQWRDTALLSPKQVLASHRVIAVFRLSGRIEALDPVQTGYHIEQVLAQWQTLGLTPEGIEIDHDCPTARLGDYAAWLDALHRRLSGRYRLTITALPSWIGAPALGSVLSHVEGVVLQLHAVSNPAGGLFRAHEAQRDASRFGRISPVPWQIALPSYGTKIIWGEAGQPVAVESEMARGIARGAGQELTVAPEEVARFMQRIEHAPPAGLAGWIWFRLPVAGDRRAWSLPAWLTLVRHEPLRRALSLGLNPQGAALYHIVLRNDGTIDATLPLIIHADKDCAGMGAQGPYRLDYDQTGPVLVRTGEALLPVGQEIVAGWLTCQKKKDQINVSAQDVTRRF</sequence>
<dbReference type="AlphaFoldDB" id="A0A060QC47"/>
<reference evidence="1 2" key="2">
    <citation type="journal article" date="2014" name="PLoS ONE">
        <title>Evolution of mitochondria reconstructed from the energy metabolism of living bacteria.</title>
        <authorList>
            <person name="Degli Esposti M."/>
            <person name="Chouaia B."/>
            <person name="Comandatore F."/>
            <person name="Crotti E."/>
            <person name="Sassera D."/>
            <person name="Lievens P.M."/>
            <person name="Daffonchio D."/>
            <person name="Bandi C."/>
        </authorList>
    </citation>
    <scope>NUCLEOTIDE SEQUENCE [LARGE SCALE GENOMIC DNA]</scope>
    <source>
        <strain evidence="1 2">SF2.1</strain>
    </source>
</reference>
<gene>
    <name evidence="1" type="ORF">ASAP_0450</name>
</gene>
<evidence type="ECO:0008006" key="3">
    <source>
        <dbReference type="Google" id="ProtNLM"/>
    </source>
</evidence>
<proteinExistence type="predicted"/>
<name>A0A060QC47_9PROT</name>
<organism evidence="1 2">
    <name type="scientific">Asaia bogorensis</name>
    <dbReference type="NCBI Taxonomy" id="91915"/>
    <lineage>
        <taxon>Bacteria</taxon>
        <taxon>Pseudomonadati</taxon>
        <taxon>Pseudomonadota</taxon>
        <taxon>Alphaproteobacteria</taxon>
        <taxon>Acetobacterales</taxon>
        <taxon>Acetobacteraceae</taxon>
        <taxon>Asaia</taxon>
    </lineage>
</organism>
<dbReference type="RefSeq" id="WP_023977655.1">
    <property type="nucleotide sequence ID" value="NZ_CBLX010000003.1"/>
</dbReference>
<dbReference type="eggNOG" id="COG3858">
    <property type="taxonomic scope" value="Bacteria"/>
</dbReference>
<accession>A0A060QC47</accession>
<dbReference type="Proteomes" id="UP000027583">
    <property type="component" value="Unassembled WGS sequence"/>
</dbReference>